<evidence type="ECO:0000313" key="1">
    <source>
        <dbReference type="EMBL" id="BDG06889.1"/>
    </source>
</evidence>
<gene>
    <name evidence="1" type="ORF">AMPC_00020</name>
</gene>
<protein>
    <submittedName>
        <fullName evidence="1">Uncharacterized protein</fullName>
    </submittedName>
</protein>
<organism evidence="1 2">
    <name type="scientific">Anaeromyxobacter paludicola</name>
    <dbReference type="NCBI Taxonomy" id="2918171"/>
    <lineage>
        <taxon>Bacteria</taxon>
        <taxon>Pseudomonadati</taxon>
        <taxon>Myxococcota</taxon>
        <taxon>Myxococcia</taxon>
        <taxon>Myxococcales</taxon>
        <taxon>Cystobacterineae</taxon>
        <taxon>Anaeromyxobacteraceae</taxon>
        <taxon>Anaeromyxobacter</taxon>
    </lineage>
</organism>
<sequence length="107" mass="11090">MDGPPSTGRRRTIAAMTSTHTVEMAVVHRPCSAGIDLPAGASADDLAPSDYHVVEMPDATEHHGAIVAWAVVHRPNDTGLDLPAGKGAAELAPGDYRPIEIDDDGGV</sequence>
<dbReference type="RefSeq" id="WP_248343474.1">
    <property type="nucleotide sequence ID" value="NZ_AP025592.1"/>
</dbReference>
<evidence type="ECO:0000313" key="2">
    <source>
        <dbReference type="Proteomes" id="UP001162734"/>
    </source>
</evidence>
<dbReference type="Proteomes" id="UP001162734">
    <property type="component" value="Chromosome"/>
</dbReference>
<name>A0ABM7X500_9BACT</name>
<proteinExistence type="predicted"/>
<keyword evidence="2" id="KW-1185">Reference proteome</keyword>
<reference evidence="2" key="1">
    <citation type="journal article" date="2022" name="Int. J. Syst. Evol. Microbiol.">
        <title>Anaeromyxobacter oryzae sp. nov., Anaeromyxobacter diazotrophicus sp. nov. and Anaeromyxobacter paludicola sp. nov., isolated from paddy soils.</title>
        <authorList>
            <person name="Itoh H."/>
            <person name="Xu Z."/>
            <person name="Mise K."/>
            <person name="Masuda Y."/>
            <person name="Ushijima N."/>
            <person name="Hayakawa C."/>
            <person name="Shiratori Y."/>
            <person name="Senoo K."/>
        </authorList>
    </citation>
    <scope>NUCLEOTIDE SEQUENCE [LARGE SCALE GENOMIC DNA]</scope>
    <source>
        <strain evidence="2">Red630</strain>
    </source>
</reference>
<accession>A0ABM7X500</accession>
<dbReference type="EMBL" id="AP025592">
    <property type="protein sequence ID" value="BDG06889.1"/>
    <property type="molecule type" value="Genomic_DNA"/>
</dbReference>